<name>A0ABN0H290_9FUSO</name>
<keyword evidence="2 8" id="KW-1003">Cell membrane</keyword>
<keyword evidence="6 9" id="KW-1133">Transmembrane helix</keyword>
<dbReference type="PANTHER" id="PTHR47019:SF1">
    <property type="entry name" value="LIPID II FLIPPASE MURJ"/>
    <property type="match status" value="1"/>
</dbReference>
<evidence type="ECO:0000313" key="11">
    <source>
        <dbReference type="Proteomes" id="UP000004829"/>
    </source>
</evidence>
<reference evidence="11" key="1">
    <citation type="journal article" date="2012" name="J. Bacteriol.">
        <title>Draft Genome Sequence of Fusobacterium nucleatum ChDC F128, Isolated from a Periodontitis Lesion.</title>
        <authorList>
            <person name="Park S.N."/>
            <person name="Kong S.W."/>
            <person name="Kim H.S."/>
            <person name="Park M.S."/>
            <person name="Lee J.W."/>
            <person name="Cho E."/>
            <person name="Lim Y.K."/>
            <person name="Choi M.H."/>
            <person name="Chang Y.H."/>
            <person name="Shin J.H."/>
            <person name="Park H.S."/>
            <person name="Choi S.H."/>
            <person name="Kook J.K."/>
        </authorList>
    </citation>
    <scope>NUCLEOTIDE SEQUENCE [LARGE SCALE GENOMIC DNA]</scope>
    <source>
        <strain evidence="11">ChDC F128</strain>
    </source>
</reference>
<evidence type="ECO:0000256" key="8">
    <source>
        <dbReference type="PIRNR" id="PIRNR002869"/>
    </source>
</evidence>
<feature type="transmembrane region" description="Helical" evidence="9">
    <location>
        <begin position="375"/>
        <end position="394"/>
    </location>
</feature>
<comment type="function">
    <text evidence="8">Involved in peptidoglycan biosynthesis. Transports lipid-linked peptidoglycan precursors from the inner to the outer leaflet of the cytoplasmic membrane.</text>
</comment>
<dbReference type="CDD" id="cd13123">
    <property type="entry name" value="MATE_MurJ_like"/>
    <property type="match status" value="1"/>
</dbReference>
<feature type="transmembrane region" description="Helical" evidence="9">
    <location>
        <begin position="180"/>
        <end position="202"/>
    </location>
</feature>
<dbReference type="InterPro" id="IPR004268">
    <property type="entry name" value="MurJ"/>
</dbReference>
<feature type="transmembrane region" description="Helical" evidence="9">
    <location>
        <begin position="123"/>
        <end position="145"/>
    </location>
</feature>
<evidence type="ECO:0000256" key="3">
    <source>
        <dbReference type="ARBA" id="ARBA00022692"/>
    </source>
</evidence>
<evidence type="ECO:0000256" key="7">
    <source>
        <dbReference type="ARBA" id="ARBA00023136"/>
    </source>
</evidence>
<evidence type="ECO:0000256" key="1">
    <source>
        <dbReference type="ARBA" id="ARBA00004651"/>
    </source>
</evidence>
<dbReference type="PANTHER" id="PTHR47019">
    <property type="entry name" value="LIPID II FLIPPASE MURJ"/>
    <property type="match status" value="1"/>
</dbReference>
<evidence type="ECO:0000256" key="9">
    <source>
        <dbReference type="SAM" id="Phobius"/>
    </source>
</evidence>
<evidence type="ECO:0000256" key="5">
    <source>
        <dbReference type="ARBA" id="ARBA00022984"/>
    </source>
</evidence>
<dbReference type="EMBL" id="ALVD01000002">
    <property type="protein sequence ID" value="EJU08356.1"/>
    <property type="molecule type" value="Genomic_DNA"/>
</dbReference>
<evidence type="ECO:0000313" key="10">
    <source>
        <dbReference type="EMBL" id="EJU08356.1"/>
    </source>
</evidence>
<gene>
    <name evidence="10" type="ORF">B437_03526</name>
</gene>
<dbReference type="Proteomes" id="UP000004829">
    <property type="component" value="Unassembled WGS sequence"/>
</dbReference>
<keyword evidence="5 8" id="KW-0573">Peptidoglycan synthesis</keyword>
<accession>A0ABN0H290</accession>
<sequence length="504" mass="57690">MKKIVVIIIILTFISKILAFLGEISLAYFFGTSSQTDAFLVAFSIPTIIFEIISSGILNGYIPIYNQIRENQLDNDTQKFTNNFINITLIITLFIFVLLFLFSPYLVKLFSLGFNQETLKITTFYTEILLFSIFPIILFSIFSGYLQVKEKFIVVTLANIPPNLMYVTAVYLAYKNNNFTLLVYISSLIVFIQFIFLLPSIVKSKYKYSFYINLKDKNLYNLLRLSIPIIVGTSLEQINLLIDRTMVSRLGIGAITILNYSNRLNIAIYSLSIGAVLTILFPKLSLLTAENKIDELKQKIKYSINMIFIFSVPIMFGIILLSNDIINFVFGKGNLNNETVLTIAKCFIGYSICFVVLCLRNLAIKIFYSFREAKIPTINSAMGIFLNIVFNIIFSNFFGIVGITIATSLSTIVITIFLFFKLKKYEVFFEKSNYMVLLKVIISSIIMVISIIVSKKIFHSLDFINLFIHIIIGGIFYIIPILLLKVDEINELLRSFFKLKKKNF</sequence>
<evidence type="ECO:0000256" key="4">
    <source>
        <dbReference type="ARBA" id="ARBA00022960"/>
    </source>
</evidence>
<dbReference type="RefSeq" id="WP_005916202.1">
    <property type="nucleotide sequence ID" value="NZ_ALVD01000002.1"/>
</dbReference>
<comment type="caution">
    <text evidence="10">The sequence shown here is derived from an EMBL/GenBank/DDBJ whole genome shotgun (WGS) entry which is preliminary data.</text>
</comment>
<proteinExistence type="inferred from homology"/>
<organism evidence="10 11">
    <name type="scientific">Fusobacterium hwasookii ChDC F128</name>
    <dbReference type="NCBI Taxonomy" id="1216362"/>
    <lineage>
        <taxon>Bacteria</taxon>
        <taxon>Fusobacteriati</taxon>
        <taxon>Fusobacteriota</taxon>
        <taxon>Fusobacteriia</taxon>
        <taxon>Fusobacteriales</taxon>
        <taxon>Fusobacteriaceae</taxon>
        <taxon>Fusobacterium</taxon>
    </lineage>
</organism>
<keyword evidence="7 8" id="KW-0472">Membrane</keyword>
<comment type="subcellular location">
    <subcellularLocation>
        <location evidence="1">Cell membrane</location>
        <topology evidence="1">Multi-pass membrane protein</topology>
    </subcellularLocation>
</comment>
<protein>
    <recommendedName>
        <fullName evidence="8">Lipid II flippase</fullName>
    </recommendedName>
</protein>
<feature type="transmembrane region" description="Helical" evidence="9">
    <location>
        <begin position="400"/>
        <end position="422"/>
    </location>
</feature>
<comment type="similarity">
    <text evidence="8">Belongs to the MurJ/MviN family.</text>
</comment>
<feature type="transmembrane region" description="Helical" evidence="9">
    <location>
        <begin position="434"/>
        <end position="454"/>
    </location>
</feature>
<feature type="transmembrane region" description="Helical" evidence="9">
    <location>
        <begin position="83"/>
        <end position="103"/>
    </location>
</feature>
<keyword evidence="8" id="KW-0961">Cell wall biogenesis/degradation</keyword>
<keyword evidence="8" id="KW-0813">Transport</keyword>
<dbReference type="NCBIfam" id="TIGR01695">
    <property type="entry name" value="murJ_mviN"/>
    <property type="match status" value="1"/>
</dbReference>
<keyword evidence="4 8" id="KW-0133">Cell shape</keyword>
<feature type="transmembrane region" description="Helical" evidence="9">
    <location>
        <begin position="222"/>
        <end position="242"/>
    </location>
</feature>
<feature type="transmembrane region" description="Helical" evidence="9">
    <location>
        <begin position="466"/>
        <end position="484"/>
    </location>
</feature>
<dbReference type="PRINTS" id="PR01806">
    <property type="entry name" value="VIRFACTRMVIN"/>
</dbReference>
<feature type="transmembrane region" description="Helical" evidence="9">
    <location>
        <begin position="342"/>
        <end position="363"/>
    </location>
</feature>
<dbReference type="InterPro" id="IPR051050">
    <property type="entry name" value="Lipid_II_flippase_MurJ/MviN"/>
</dbReference>
<evidence type="ECO:0000256" key="6">
    <source>
        <dbReference type="ARBA" id="ARBA00022989"/>
    </source>
</evidence>
<feature type="transmembrane region" description="Helical" evidence="9">
    <location>
        <begin position="152"/>
        <end position="174"/>
    </location>
</feature>
<evidence type="ECO:0000256" key="2">
    <source>
        <dbReference type="ARBA" id="ARBA00022475"/>
    </source>
</evidence>
<dbReference type="PIRSF" id="PIRSF002869">
    <property type="entry name" value="MviN"/>
    <property type="match status" value="1"/>
</dbReference>
<keyword evidence="3 9" id="KW-0812">Transmembrane</keyword>
<feature type="transmembrane region" description="Helical" evidence="9">
    <location>
        <begin position="302"/>
        <end position="322"/>
    </location>
</feature>
<keyword evidence="11" id="KW-1185">Reference proteome</keyword>
<feature type="transmembrane region" description="Helical" evidence="9">
    <location>
        <begin position="262"/>
        <end position="281"/>
    </location>
</feature>
<feature type="transmembrane region" description="Helical" evidence="9">
    <location>
        <begin position="38"/>
        <end position="62"/>
    </location>
</feature>
<dbReference type="Pfam" id="PF03023">
    <property type="entry name" value="MurJ"/>
    <property type="match status" value="1"/>
</dbReference>